<dbReference type="InterPro" id="IPR004596">
    <property type="entry name" value="Cell_div_suppressor_SulA"/>
</dbReference>
<dbReference type="InterPro" id="IPR027417">
    <property type="entry name" value="P-loop_NTPase"/>
</dbReference>
<proteinExistence type="predicted"/>
<gene>
    <name evidence="1" type="ORF">BCF53_11463</name>
</gene>
<organism evidence="1 2">
    <name type="scientific">Reinekea marinisedimentorum</name>
    <dbReference type="NCBI Taxonomy" id="230495"/>
    <lineage>
        <taxon>Bacteria</taxon>
        <taxon>Pseudomonadati</taxon>
        <taxon>Pseudomonadota</taxon>
        <taxon>Gammaproteobacteria</taxon>
        <taxon>Oceanospirillales</taxon>
        <taxon>Saccharospirillaceae</taxon>
        <taxon>Reinekea</taxon>
    </lineage>
</organism>
<dbReference type="RefSeq" id="WP_132702690.1">
    <property type="nucleotide sequence ID" value="NZ_SLZR01000014.1"/>
</dbReference>
<accession>A0A4R3I054</accession>
<dbReference type="Gene3D" id="3.40.50.300">
    <property type="entry name" value="P-loop containing nucleotide triphosphate hydrolases"/>
    <property type="match status" value="1"/>
</dbReference>
<sequence length="209" mass="23444">MSLLETLTEQGRIWTARHWQQTVIPAVSSQYAKLDEYLPGHGWPIGAITEVLFCSTGQGELRLLLPALAQLSQQDDRWQLWLNPPFIPCAPSLTNWGFNTQRVILAQTHNANDSCHCLEKSLQTNGCQAVVAWLGKFDKALMRRLQLAAESAHVPVFLLRSSKFEHQPSVAALRLLMGEHGRIDILKRRAGWPVSNIELNLPLHGNKGN</sequence>
<name>A0A4R3I054_9GAMM</name>
<keyword evidence="2" id="KW-1185">Reference proteome</keyword>
<dbReference type="SUPFAM" id="SSF52540">
    <property type="entry name" value="P-loop containing nucleoside triphosphate hydrolases"/>
    <property type="match status" value="1"/>
</dbReference>
<dbReference type="NCBIfam" id="NF033429">
    <property type="entry name" value="ImuA_translesion"/>
    <property type="match status" value="1"/>
</dbReference>
<reference evidence="1 2" key="1">
    <citation type="submission" date="2019-03" db="EMBL/GenBank/DDBJ databases">
        <title>Genomic Encyclopedia of Archaeal and Bacterial Type Strains, Phase II (KMG-II): from individual species to whole genera.</title>
        <authorList>
            <person name="Goeker M."/>
        </authorList>
    </citation>
    <scope>NUCLEOTIDE SEQUENCE [LARGE SCALE GENOMIC DNA]</scope>
    <source>
        <strain evidence="1 2">DSM 15388</strain>
    </source>
</reference>
<dbReference type="GO" id="GO:0009432">
    <property type="term" value="P:SOS response"/>
    <property type="evidence" value="ECO:0007669"/>
    <property type="project" value="InterPro"/>
</dbReference>
<evidence type="ECO:0000313" key="2">
    <source>
        <dbReference type="Proteomes" id="UP000295793"/>
    </source>
</evidence>
<dbReference type="Pfam" id="PF03846">
    <property type="entry name" value="SulA"/>
    <property type="match status" value="1"/>
</dbReference>
<dbReference type="PIRSF" id="PIRSF037290">
    <property type="entry name" value="UCP037290"/>
    <property type="match status" value="1"/>
</dbReference>
<dbReference type="AlphaFoldDB" id="A0A4R3I054"/>
<dbReference type="InterPro" id="IPR017166">
    <property type="entry name" value="UCP037290"/>
</dbReference>
<dbReference type="EMBL" id="SLZR01000014">
    <property type="protein sequence ID" value="TCS38898.1"/>
    <property type="molecule type" value="Genomic_DNA"/>
</dbReference>
<dbReference type="OrthoDB" id="9811176at2"/>
<dbReference type="Proteomes" id="UP000295793">
    <property type="component" value="Unassembled WGS sequence"/>
</dbReference>
<protein>
    <submittedName>
        <fullName evidence="1">Protein ImuA</fullName>
    </submittedName>
</protein>
<dbReference type="InterPro" id="IPR047610">
    <property type="entry name" value="ImuA_translesion"/>
</dbReference>
<comment type="caution">
    <text evidence="1">The sequence shown here is derived from an EMBL/GenBank/DDBJ whole genome shotgun (WGS) entry which is preliminary data.</text>
</comment>
<evidence type="ECO:0000313" key="1">
    <source>
        <dbReference type="EMBL" id="TCS38898.1"/>
    </source>
</evidence>
<dbReference type="GO" id="GO:0051782">
    <property type="term" value="P:negative regulation of cell division"/>
    <property type="evidence" value="ECO:0007669"/>
    <property type="project" value="InterPro"/>
</dbReference>